<dbReference type="GO" id="GO:0000981">
    <property type="term" value="F:DNA-binding transcription factor activity, RNA polymerase II-specific"/>
    <property type="evidence" value="ECO:0007669"/>
    <property type="project" value="InterPro"/>
</dbReference>
<feature type="region of interest" description="Disordered" evidence="7">
    <location>
        <begin position="339"/>
        <end position="387"/>
    </location>
</feature>
<dbReference type="Pfam" id="PF00172">
    <property type="entry name" value="Zn_clus"/>
    <property type="match status" value="1"/>
</dbReference>
<dbReference type="GO" id="GO:0003677">
    <property type="term" value="F:DNA binding"/>
    <property type="evidence" value="ECO:0007669"/>
    <property type="project" value="UniProtKB-KW"/>
</dbReference>
<protein>
    <recommendedName>
        <fullName evidence="8">Zn(2)-C6 fungal-type domain-containing protein</fullName>
    </recommendedName>
</protein>
<feature type="domain" description="Zn(2)-C6 fungal-type" evidence="8">
    <location>
        <begin position="35"/>
        <end position="63"/>
    </location>
</feature>
<keyword evidence="4" id="KW-0238">DNA-binding</keyword>
<keyword evidence="5" id="KW-0804">Transcription</keyword>
<dbReference type="InterPro" id="IPR052360">
    <property type="entry name" value="Transcr_Regulatory_Proteins"/>
</dbReference>
<evidence type="ECO:0000256" key="6">
    <source>
        <dbReference type="ARBA" id="ARBA00023242"/>
    </source>
</evidence>
<dbReference type="AlphaFoldDB" id="A0AAN7VYI7"/>
<keyword evidence="2" id="KW-0862">Zinc</keyword>
<dbReference type="CDD" id="cd00067">
    <property type="entry name" value="GAL4"/>
    <property type="match status" value="1"/>
</dbReference>
<evidence type="ECO:0000256" key="1">
    <source>
        <dbReference type="ARBA" id="ARBA00022723"/>
    </source>
</evidence>
<proteinExistence type="predicted"/>
<sequence length="676" mass="74616">MTQDQVSWREATKASILKAAQKRTGRLGSKKSRLGCVTCRLRKVKCGEELPACHRCTSTGRQCGGYAVSMQTGSNDKTVSLRPSLSQLAHLRTADVRTFDFFQSCTAPCLAGSLDKDFWCGSVLQIAQSEPSVMDSIIAISTLYEHPQYLKSFQQHSEPIKLPIGISDGLPAPDGTIDGNHARALVAYNRAIEGIRMQLKTGTATPLIALLSCTLFFCIEVIRDDIFAALALFSKGRSLLHQFAKVEFSPQEKSLVDTIRAMFGRIGVLAASFGHPSAEAIAPEIITTSGQRDSASITDARTSLYAIMADGYVFIRDAAEYRANHVDSSSVHDLGDAAASTTSSDLEPARVSDINTALGVPSGKPTRDGSTQDYGFPYNDRVPGIVTQPTSHKDRMRLFQESEGSYVMLPFLCDCEDDVCYTCAKKNMSTDTQDMSSHEEQSRILLTLERVDTPVPASRLDSLLKRQSVHEHQLNEWYESFQWASMSAQDTERGAVSSLLMYYHVSIIWLTTRLNTQQLAFDDYTHHFEQILYHGASYIDSLDSQRLVFTFEVGAVPPLYFAATKCRIPSVRRKALQLLSIAPRKECMWGATSTAQLAARLIAIEEEGLNLPAPAWDGSNIANASVVSDDILPPEHSRVHNLELLRNKTTSGYEVRVTRHYESGGNRVAVVQDYPI</sequence>
<evidence type="ECO:0000256" key="2">
    <source>
        <dbReference type="ARBA" id="ARBA00022833"/>
    </source>
</evidence>
<organism evidence="9 10">
    <name type="scientific">Elasticomyces elasticus</name>
    <dbReference type="NCBI Taxonomy" id="574655"/>
    <lineage>
        <taxon>Eukaryota</taxon>
        <taxon>Fungi</taxon>
        <taxon>Dikarya</taxon>
        <taxon>Ascomycota</taxon>
        <taxon>Pezizomycotina</taxon>
        <taxon>Dothideomycetes</taxon>
        <taxon>Dothideomycetidae</taxon>
        <taxon>Mycosphaerellales</taxon>
        <taxon>Teratosphaeriaceae</taxon>
        <taxon>Elasticomyces</taxon>
    </lineage>
</organism>
<accession>A0AAN7VYI7</accession>
<dbReference type="SUPFAM" id="SSF57701">
    <property type="entry name" value="Zn2/Cys6 DNA-binding domain"/>
    <property type="match status" value="1"/>
</dbReference>
<evidence type="ECO:0000256" key="4">
    <source>
        <dbReference type="ARBA" id="ARBA00023125"/>
    </source>
</evidence>
<dbReference type="SMART" id="SM00066">
    <property type="entry name" value="GAL4"/>
    <property type="match status" value="1"/>
</dbReference>
<dbReference type="PROSITE" id="PS50048">
    <property type="entry name" value="ZN2_CY6_FUNGAL_2"/>
    <property type="match status" value="1"/>
</dbReference>
<name>A0AAN7VYI7_9PEZI</name>
<dbReference type="Proteomes" id="UP001310594">
    <property type="component" value="Unassembled WGS sequence"/>
</dbReference>
<dbReference type="Gene3D" id="4.10.240.10">
    <property type="entry name" value="Zn(2)-C6 fungal-type DNA-binding domain"/>
    <property type="match status" value="1"/>
</dbReference>
<keyword evidence="3" id="KW-0805">Transcription regulation</keyword>
<dbReference type="PANTHER" id="PTHR36206">
    <property type="entry name" value="ASPERCRYPTIN BIOSYNTHESIS CLUSTER-SPECIFIC TRANSCRIPTION REGULATOR ATNN-RELATED"/>
    <property type="match status" value="1"/>
</dbReference>
<evidence type="ECO:0000256" key="3">
    <source>
        <dbReference type="ARBA" id="ARBA00023015"/>
    </source>
</evidence>
<comment type="caution">
    <text evidence="9">The sequence shown here is derived from an EMBL/GenBank/DDBJ whole genome shotgun (WGS) entry which is preliminary data.</text>
</comment>
<evidence type="ECO:0000256" key="7">
    <source>
        <dbReference type="SAM" id="MobiDB-lite"/>
    </source>
</evidence>
<dbReference type="EMBL" id="JAVRQU010000018">
    <property type="protein sequence ID" value="KAK5693111.1"/>
    <property type="molecule type" value="Genomic_DNA"/>
</dbReference>
<keyword evidence="1" id="KW-0479">Metal-binding</keyword>
<evidence type="ECO:0000256" key="5">
    <source>
        <dbReference type="ARBA" id="ARBA00023163"/>
    </source>
</evidence>
<reference evidence="9" key="1">
    <citation type="submission" date="2023-08" db="EMBL/GenBank/DDBJ databases">
        <title>Black Yeasts Isolated from many extreme environments.</title>
        <authorList>
            <person name="Coleine C."/>
            <person name="Stajich J.E."/>
            <person name="Selbmann L."/>
        </authorList>
    </citation>
    <scope>NUCLEOTIDE SEQUENCE</scope>
    <source>
        <strain evidence="9">CCFEE 5810</strain>
    </source>
</reference>
<evidence type="ECO:0000313" key="10">
    <source>
        <dbReference type="Proteomes" id="UP001310594"/>
    </source>
</evidence>
<dbReference type="InterPro" id="IPR001138">
    <property type="entry name" value="Zn2Cys6_DnaBD"/>
</dbReference>
<dbReference type="GO" id="GO:0008270">
    <property type="term" value="F:zinc ion binding"/>
    <property type="evidence" value="ECO:0007669"/>
    <property type="project" value="InterPro"/>
</dbReference>
<dbReference type="PANTHER" id="PTHR36206:SF14">
    <property type="entry name" value="ZN(2)-C6 FUNGAL-TYPE DOMAIN-CONTAINING PROTEIN-RELATED"/>
    <property type="match status" value="1"/>
</dbReference>
<gene>
    <name evidence="9" type="ORF">LTR97_010587</name>
</gene>
<dbReference type="InterPro" id="IPR036864">
    <property type="entry name" value="Zn2-C6_fun-type_DNA-bd_sf"/>
</dbReference>
<keyword evidence="6" id="KW-0539">Nucleus</keyword>
<evidence type="ECO:0000259" key="8">
    <source>
        <dbReference type="PROSITE" id="PS50048"/>
    </source>
</evidence>
<evidence type="ECO:0000313" key="9">
    <source>
        <dbReference type="EMBL" id="KAK5693111.1"/>
    </source>
</evidence>
<dbReference type="PROSITE" id="PS00463">
    <property type="entry name" value="ZN2_CY6_FUNGAL_1"/>
    <property type="match status" value="1"/>
</dbReference>